<organism evidence="1 2">
    <name type="scientific">Anaeromonas frigoriresistens</name>
    <dbReference type="NCBI Taxonomy" id="2683708"/>
    <lineage>
        <taxon>Bacteria</taxon>
        <taxon>Bacillati</taxon>
        <taxon>Bacillota</taxon>
        <taxon>Tissierellia</taxon>
        <taxon>Tissierellales</taxon>
        <taxon>Thermohalobacteraceae</taxon>
        <taxon>Anaeromonas</taxon>
    </lineage>
</organism>
<dbReference type="InterPro" id="IPR036069">
    <property type="entry name" value="DUF34/NIF3_sf"/>
</dbReference>
<sequence>MEYKDFKIEIYLPEGYIEDMRKELNDMGACRVGDYDNVISFSEVKGYWRPLESTTPFHGNKGDINFGSECKMEIRCGISYIKNVLDKIYEIHPYEEPLVNVIPLINSYFRE</sequence>
<dbReference type="EMBL" id="WSFT01000016">
    <property type="protein sequence ID" value="MBS4537505.1"/>
    <property type="molecule type" value="Genomic_DNA"/>
</dbReference>
<comment type="caution">
    <text evidence="1">The sequence shown here is derived from an EMBL/GenBank/DDBJ whole genome shotgun (WGS) entry which is preliminary data.</text>
</comment>
<dbReference type="InterPro" id="IPR015867">
    <property type="entry name" value="N-reg_PII/ATP_PRibTrfase_C"/>
</dbReference>
<dbReference type="PANTHER" id="PTHR41774:SF1">
    <property type="entry name" value="NGG1P INTERACTING FACTOR NIF3"/>
    <property type="match status" value="1"/>
</dbReference>
<evidence type="ECO:0000313" key="2">
    <source>
        <dbReference type="Proteomes" id="UP000724672"/>
    </source>
</evidence>
<name>A0A942UU49_9FIRM</name>
<reference evidence="1" key="1">
    <citation type="submission" date="2019-12" db="EMBL/GenBank/DDBJ databases">
        <title>Clostridiaceae gen. nov. sp. nov., isolated from sediment in Xinjiang, China.</title>
        <authorList>
            <person name="Zhang R."/>
        </authorList>
    </citation>
    <scope>NUCLEOTIDE SEQUENCE</scope>
    <source>
        <strain evidence="1">D2Q-11</strain>
    </source>
</reference>
<keyword evidence="2" id="KW-1185">Reference proteome</keyword>
<dbReference type="AlphaFoldDB" id="A0A942UU49"/>
<dbReference type="Proteomes" id="UP000724672">
    <property type="component" value="Unassembled WGS sequence"/>
</dbReference>
<evidence type="ECO:0000313" key="1">
    <source>
        <dbReference type="EMBL" id="MBS4537505.1"/>
    </source>
</evidence>
<protein>
    <submittedName>
        <fullName evidence="1">Cytochrome C biogenesis protein</fullName>
    </submittedName>
</protein>
<proteinExistence type="predicted"/>
<dbReference type="RefSeq" id="WP_203365428.1">
    <property type="nucleotide sequence ID" value="NZ_WSFT01000016.1"/>
</dbReference>
<accession>A0A942UU49</accession>
<dbReference type="Gene3D" id="3.30.70.120">
    <property type="match status" value="1"/>
</dbReference>
<dbReference type="SUPFAM" id="SSF102705">
    <property type="entry name" value="NIF3 (NGG1p interacting factor 3)-like"/>
    <property type="match status" value="1"/>
</dbReference>
<dbReference type="PANTHER" id="PTHR41774">
    <property type="match status" value="1"/>
</dbReference>
<gene>
    <name evidence="1" type="ORF">GOQ27_03470</name>
</gene>